<name>A0A1E7DRQ9_9BACI</name>
<dbReference type="EMBL" id="MAMP01000020">
    <property type="protein sequence ID" value="OES45388.1"/>
    <property type="molecule type" value="Genomic_DNA"/>
</dbReference>
<sequence>MKKFINYIKDKRTAKGLSTYKLADLVGVSQSYLSQLENGRKDKPPSPEIIKKLSNALEVDYFELMRLAGYMDTINFRTDSNDFDGFLPKRAAEYNQQNVNIVYDPRPSYRKDPVGLLLHGSFPKEKLFKSIRSIKNLSIDEISKRSGLEAQFIQDFEDAKNYPTDQHLYSMFDALHLEDIHSWLTDHSDELIKDLEQLDRIKIKKHLNQFLKTNFTEISFDVFNKEEFTDSTGQKVTRTVPKEELTERFFSLNHLLERDGNIYYEGKILSKKERDKLKILLNLMLED</sequence>
<protein>
    <recommendedName>
        <fullName evidence="2">HTH cro/C1-type domain-containing protein</fullName>
    </recommendedName>
</protein>
<comment type="caution">
    <text evidence="3">The sequence shown here is derived from an EMBL/GenBank/DDBJ whole genome shotgun (WGS) entry which is preliminary data.</text>
</comment>
<dbReference type="InterPro" id="IPR050807">
    <property type="entry name" value="TransReg_Diox_bact_type"/>
</dbReference>
<proteinExistence type="predicted"/>
<dbReference type="PANTHER" id="PTHR46797">
    <property type="entry name" value="HTH-TYPE TRANSCRIPTIONAL REGULATOR"/>
    <property type="match status" value="1"/>
</dbReference>
<dbReference type="RefSeq" id="WP_069938269.1">
    <property type="nucleotide sequence ID" value="NZ_MAMP01000020.1"/>
</dbReference>
<dbReference type="OrthoDB" id="9812960at2"/>
<accession>A0A1E7DRQ9</accession>
<dbReference type="Gene3D" id="1.10.260.40">
    <property type="entry name" value="lambda repressor-like DNA-binding domains"/>
    <property type="match status" value="2"/>
</dbReference>
<evidence type="ECO:0000256" key="1">
    <source>
        <dbReference type="ARBA" id="ARBA00023125"/>
    </source>
</evidence>
<dbReference type="CDD" id="cd00093">
    <property type="entry name" value="HTH_XRE"/>
    <property type="match status" value="1"/>
</dbReference>
<dbReference type="Pfam" id="PF01381">
    <property type="entry name" value="HTH_3"/>
    <property type="match status" value="1"/>
</dbReference>
<dbReference type="PROSITE" id="PS50943">
    <property type="entry name" value="HTH_CROC1"/>
    <property type="match status" value="2"/>
</dbReference>
<evidence type="ECO:0000313" key="4">
    <source>
        <dbReference type="Proteomes" id="UP000095658"/>
    </source>
</evidence>
<dbReference type="PANTHER" id="PTHR46797:SF1">
    <property type="entry name" value="METHYLPHOSPHONATE SYNTHASE"/>
    <property type="match status" value="1"/>
</dbReference>
<gene>
    <name evidence="3" type="ORF">BA724_05130</name>
</gene>
<dbReference type="GO" id="GO:0005829">
    <property type="term" value="C:cytosol"/>
    <property type="evidence" value="ECO:0007669"/>
    <property type="project" value="TreeGrafter"/>
</dbReference>
<keyword evidence="1" id="KW-0238">DNA-binding</keyword>
<dbReference type="SMART" id="SM00530">
    <property type="entry name" value="HTH_XRE"/>
    <property type="match status" value="2"/>
</dbReference>
<keyword evidence="4" id="KW-1185">Reference proteome</keyword>
<dbReference type="InterPro" id="IPR001387">
    <property type="entry name" value="Cro/C1-type_HTH"/>
</dbReference>
<dbReference type="SUPFAM" id="SSF47413">
    <property type="entry name" value="lambda repressor-like DNA-binding domains"/>
    <property type="match status" value="2"/>
</dbReference>
<dbReference type="GO" id="GO:0003700">
    <property type="term" value="F:DNA-binding transcription factor activity"/>
    <property type="evidence" value="ECO:0007669"/>
    <property type="project" value="TreeGrafter"/>
</dbReference>
<evidence type="ECO:0000313" key="3">
    <source>
        <dbReference type="EMBL" id="OES45388.1"/>
    </source>
</evidence>
<dbReference type="InterPro" id="IPR010982">
    <property type="entry name" value="Lambda_DNA-bd_dom_sf"/>
</dbReference>
<reference evidence="3 4" key="1">
    <citation type="submission" date="2016-06" db="EMBL/GenBank/DDBJ databases">
        <title>Domibacillus iocasae genome sequencing.</title>
        <authorList>
            <person name="Verma A."/>
            <person name="Pal Y."/>
            <person name="Ojha A.K."/>
            <person name="Krishnamurthi S."/>
        </authorList>
    </citation>
    <scope>NUCLEOTIDE SEQUENCE [LARGE SCALE GENOMIC DNA]</scope>
    <source>
        <strain evidence="3 4">DSM 29979</strain>
    </source>
</reference>
<feature type="domain" description="HTH cro/C1-type" evidence="2">
    <location>
        <begin position="128"/>
        <end position="183"/>
    </location>
</feature>
<dbReference type="AlphaFoldDB" id="A0A1E7DRQ9"/>
<feature type="domain" description="HTH cro/C1-type" evidence="2">
    <location>
        <begin position="8"/>
        <end position="64"/>
    </location>
</feature>
<evidence type="ECO:0000259" key="2">
    <source>
        <dbReference type="PROSITE" id="PS50943"/>
    </source>
</evidence>
<dbReference type="Proteomes" id="UP000095658">
    <property type="component" value="Unassembled WGS sequence"/>
</dbReference>
<organism evidence="3 4">
    <name type="scientific">Domibacillus iocasae</name>
    <dbReference type="NCBI Taxonomy" id="1714016"/>
    <lineage>
        <taxon>Bacteria</taxon>
        <taxon>Bacillati</taxon>
        <taxon>Bacillota</taxon>
        <taxon>Bacilli</taxon>
        <taxon>Bacillales</taxon>
        <taxon>Bacillaceae</taxon>
        <taxon>Domibacillus</taxon>
    </lineage>
</organism>
<dbReference type="GO" id="GO:0003677">
    <property type="term" value="F:DNA binding"/>
    <property type="evidence" value="ECO:0007669"/>
    <property type="project" value="UniProtKB-KW"/>
</dbReference>
<dbReference type="STRING" id="1714016.BA724_05130"/>